<protein>
    <submittedName>
        <fullName evidence="2">Uncharacterized protein</fullName>
    </submittedName>
</protein>
<keyword evidence="3" id="KW-1185">Reference proteome</keyword>
<name>A0A8T0WPD5_PANVG</name>
<sequence length="58" mass="6101">MQFRLSQSGSVTLGSGHSPRSGSGSNQLEQLSIEYPILTTRGSTPPPATSKPTKEKKG</sequence>
<feature type="region of interest" description="Disordered" evidence="1">
    <location>
        <begin position="1"/>
        <end position="58"/>
    </location>
</feature>
<dbReference type="Proteomes" id="UP000823388">
    <property type="component" value="Chromosome 1N"/>
</dbReference>
<proteinExistence type="predicted"/>
<comment type="caution">
    <text evidence="2">The sequence shown here is derived from an EMBL/GenBank/DDBJ whole genome shotgun (WGS) entry which is preliminary data.</text>
</comment>
<feature type="compositionally biased region" description="Low complexity" evidence="1">
    <location>
        <begin position="14"/>
        <end position="25"/>
    </location>
</feature>
<dbReference type="AlphaFoldDB" id="A0A8T0WPD5"/>
<gene>
    <name evidence="2" type="ORF">PVAP13_1NG134500</name>
</gene>
<feature type="compositionally biased region" description="Polar residues" evidence="1">
    <location>
        <begin position="1"/>
        <end position="13"/>
    </location>
</feature>
<dbReference type="EMBL" id="CM029038">
    <property type="protein sequence ID" value="KAG2649860.1"/>
    <property type="molecule type" value="Genomic_DNA"/>
</dbReference>
<reference evidence="2" key="1">
    <citation type="submission" date="2020-05" db="EMBL/GenBank/DDBJ databases">
        <title>WGS assembly of Panicum virgatum.</title>
        <authorList>
            <person name="Lovell J.T."/>
            <person name="Jenkins J."/>
            <person name="Shu S."/>
            <person name="Juenger T.E."/>
            <person name="Schmutz J."/>
        </authorList>
    </citation>
    <scope>NUCLEOTIDE SEQUENCE</scope>
    <source>
        <strain evidence="2">AP13</strain>
    </source>
</reference>
<evidence type="ECO:0000256" key="1">
    <source>
        <dbReference type="SAM" id="MobiDB-lite"/>
    </source>
</evidence>
<evidence type="ECO:0000313" key="3">
    <source>
        <dbReference type="Proteomes" id="UP000823388"/>
    </source>
</evidence>
<organism evidence="2 3">
    <name type="scientific">Panicum virgatum</name>
    <name type="common">Blackwell switchgrass</name>
    <dbReference type="NCBI Taxonomy" id="38727"/>
    <lineage>
        <taxon>Eukaryota</taxon>
        <taxon>Viridiplantae</taxon>
        <taxon>Streptophyta</taxon>
        <taxon>Embryophyta</taxon>
        <taxon>Tracheophyta</taxon>
        <taxon>Spermatophyta</taxon>
        <taxon>Magnoliopsida</taxon>
        <taxon>Liliopsida</taxon>
        <taxon>Poales</taxon>
        <taxon>Poaceae</taxon>
        <taxon>PACMAD clade</taxon>
        <taxon>Panicoideae</taxon>
        <taxon>Panicodae</taxon>
        <taxon>Paniceae</taxon>
        <taxon>Panicinae</taxon>
        <taxon>Panicum</taxon>
        <taxon>Panicum sect. Hiantes</taxon>
    </lineage>
</organism>
<evidence type="ECO:0000313" key="2">
    <source>
        <dbReference type="EMBL" id="KAG2649860.1"/>
    </source>
</evidence>
<accession>A0A8T0WPD5</accession>